<protein>
    <recommendedName>
        <fullName evidence="5">Antirestriction protein ArdC</fullName>
    </recommendedName>
</protein>
<reference evidence="3 4" key="1">
    <citation type="submission" date="2017-08" db="EMBL/GenBank/DDBJ databases">
        <authorList>
            <person name="de Groot N.N."/>
        </authorList>
    </citation>
    <scope>NUCLEOTIDE SEQUENCE [LARGE SCALE GENOMIC DNA]</scope>
    <source>
        <strain evidence="3 4">DSM 9787</strain>
    </source>
</reference>
<dbReference type="Pfam" id="PF18830">
    <property type="entry name" value="LPD16"/>
    <property type="match status" value="1"/>
</dbReference>
<dbReference type="Gene3D" id="1.10.10.2910">
    <property type="match status" value="1"/>
</dbReference>
<evidence type="ECO:0000313" key="3">
    <source>
        <dbReference type="EMBL" id="SOB96542.1"/>
    </source>
</evidence>
<dbReference type="AlphaFoldDB" id="A0A285RW05"/>
<proteinExistence type="predicted"/>
<dbReference type="InterPro" id="IPR040568">
    <property type="entry name" value="LPD16"/>
</dbReference>
<evidence type="ECO:0008006" key="5">
    <source>
        <dbReference type="Google" id="ProtNLM"/>
    </source>
</evidence>
<gene>
    <name evidence="3" type="ORF">SAMN02910411_1109</name>
</gene>
<sequence>MADTDNKSKVEEITEQLEQGLRDLFNSEKYKTYLTTMSKFHYYSVNNTLLIAMQRPDATLVAGYGAWQKNFERHVKKGAKGIKIISPVKLKVDVEDKDAPEEGATKQIEVTKFKVSTVFDVSDTEGKELPTIGVEMLSGQVEKYHQMIDALTKISKVPIEYQNIDGGSKGYFSLKDRKIVVQKDMTQVQTLKTLIHEIAHSKLHDYPIDKSDENGMERKDKRTKEVEAESVAYTVCQHFGVDTSDYSFGYIAGWSSGKELDELKSSMMTIRKTASEIISDMNTEIAMSQNQLEETLDKEELALQVGDKYLAIQKCDEGYDYTFYDANYHGLDGGVIENKDAPIAIVAAEVIAAEGLGNVKSVKEVDYDKLQEDAAYTAAYEMETIAEKKPSILGQLRDKFGLVEGKHEHGKVKPDRDECR</sequence>
<organism evidence="3 4">
    <name type="scientific">Pseudobutyrivibrio ruminis DSM 9787</name>
    <dbReference type="NCBI Taxonomy" id="1123011"/>
    <lineage>
        <taxon>Bacteria</taxon>
        <taxon>Bacillati</taxon>
        <taxon>Bacillota</taxon>
        <taxon>Clostridia</taxon>
        <taxon>Lachnospirales</taxon>
        <taxon>Lachnospiraceae</taxon>
        <taxon>Pseudobutyrivibrio</taxon>
    </lineage>
</organism>
<evidence type="ECO:0000259" key="1">
    <source>
        <dbReference type="Pfam" id="PF08401"/>
    </source>
</evidence>
<dbReference type="Proteomes" id="UP000219563">
    <property type="component" value="Unassembled WGS sequence"/>
</dbReference>
<feature type="domain" description="N-terminal" evidence="1">
    <location>
        <begin position="11"/>
        <end position="119"/>
    </location>
</feature>
<dbReference type="GO" id="GO:0003697">
    <property type="term" value="F:single-stranded DNA binding"/>
    <property type="evidence" value="ECO:0007669"/>
    <property type="project" value="InterPro"/>
</dbReference>
<feature type="domain" description="Large polyvalent protein-associated" evidence="2">
    <location>
        <begin position="298"/>
        <end position="374"/>
    </location>
</feature>
<evidence type="ECO:0000313" key="4">
    <source>
        <dbReference type="Proteomes" id="UP000219563"/>
    </source>
</evidence>
<dbReference type="RefSeq" id="WP_097075751.1">
    <property type="nucleotide sequence ID" value="NZ_OBMR01000003.1"/>
</dbReference>
<dbReference type="InterPro" id="IPR013610">
    <property type="entry name" value="ArdC_N"/>
</dbReference>
<dbReference type="Pfam" id="PF08401">
    <property type="entry name" value="ArdcN"/>
    <property type="match status" value="1"/>
</dbReference>
<evidence type="ECO:0000259" key="2">
    <source>
        <dbReference type="Pfam" id="PF18830"/>
    </source>
</evidence>
<name>A0A285RW05_9FIRM</name>
<accession>A0A285RW05</accession>
<dbReference type="EMBL" id="OBMR01000003">
    <property type="protein sequence ID" value="SOB96542.1"/>
    <property type="molecule type" value="Genomic_DNA"/>
</dbReference>